<sequence>MASSAAELTVSAAASLSNAFKEMAPAFEAAHPGHKLLLNFAASDALLAQISKGAPVDVFASADQETMDKAEAQKLLQPGTRRHFAANSLVLVTPAEGGLALKSLAELARPEVKRIALGKPEGVPAGRYAKGALAAARLWPVVEAKAVYAINVRQALDYVARGEVEAGFVYGSDATAQKDKVRVLFAVPTETPIRYPVAAIAGSARAELAGQFIAYLLSPAGQVVLARHGFLKP</sequence>
<evidence type="ECO:0000256" key="1">
    <source>
        <dbReference type="ARBA" id="ARBA00009175"/>
    </source>
</evidence>
<keyword evidence="2" id="KW-0479">Metal-binding</keyword>
<dbReference type="Proteomes" id="UP001246372">
    <property type="component" value="Unassembled WGS sequence"/>
</dbReference>
<keyword evidence="5" id="KW-1185">Reference proteome</keyword>
<dbReference type="PANTHER" id="PTHR30632:SF0">
    <property type="entry name" value="SULFATE-BINDING PROTEIN"/>
    <property type="match status" value="1"/>
</dbReference>
<comment type="caution">
    <text evidence="4">The sequence shown here is derived from an EMBL/GenBank/DDBJ whole genome shotgun (WGS) entry which is preliminary data.</text>
</comment>
<dbReference type="Pfam" id="PF13531">
    <property type="entry name" value="SBP_bac_11"/>
    <property type="match status" value="1"/>
</dbReference>
<accession>A0ABU3PER4</accession>
<dbReference type="PANTHER" id="PTHR30632">
    <property type="entry name" value="MOLYBDATE-BINDING PERIPLASMIC PROTEIN"/>
    <property type="match status" value="1"/>
</dbReference>
<dbReference type="InterPro" id="IPR005950">
    <property type="entry name" value="ModA"/>
</dbReference>
<evidence type="ECO:0000313" key="4">
    <source>
        <dbReference type="EMBL" id="MDT9001069.1"/>
    </source>
</evidence>
<dbReference type="InterPro" id="IPR050682">
    <property type="entry name" value="ModA/WtpA"/>
</dbReference>
<reference evidence="4" key="1">
    <citation type="submission" date="2023-09" db="EMBL/GenBank/DDBJ databases">
        <title>Paucibacter sp. APW11 Genome sequencing and assembly.</title>
        <authorList>
            <person name="Kim I."/>
        </authorList>
    </citation>
    <scope>NUCLEOTIDE SEQUENCE</scope>
    <source>
        <strain evidence="4">APW11</strain>
    </source>
</reference>
<evidence type="ECO:0000313" key="5">
    <source>
        <dbReference type="Proteomes" id="UP001246372"/>
    </source>
</evidence>
<dbReference type="PIRSF" id="PIRSF004846">
    <property type="entry name" value="ModA"/>
    <property type="match status" value="1"/>
</dbReference>
<name>A0ABU3PER4_9BURK</name>
<protein>
    <submittedName>
        <fullName evidence="4">Molybdate ABC transporter substrate-binding protein</fullName>
    </submittedName>
</protein>
<gene>
    <name evidence="4" type="primary">modA</name>
    <name evidence="4" type="ORF">RQP53_17455</name>
</gene>
<keyword evidence="3" id="KW-0732">Signal</keyword>
<evidence type="ECO:0000256" key="2">
    <source>
        <dbReference type="ARBA" id="ARBA00022723"/>
    </source>
</evidence>
<dbReference type="SUPFAM" id="SSF53850">
    <property type="entry name" value="Periplasmic binding protein-like II"/>
    <property type="match status" value="1"/>
</dbReference>
<dbReference type="NCBIfam" id="TIGR01256">
    <property type="entry name" value="modA"/>
    <property type="match status" value="1"/>
</dbReference>
<proteinExistence type="inferred from homology"/>
<organism evidence="4 5">
    <name type="scientific">Roseateles aquae</name>
    <dbReference type="NCBI Taxonomy" id="3077235"/>
    <lineage>
        <taxon>Bacteria</taxon>
        <taxon>Pseudomonadati</taxon>
        <taxon>Pseudomonadota</taxon>
        <taxon>Betaproteobacteria</taxon>
        <taxon>Burkholderiales</taxon>
        <taxon>Sphaerotilaceae</taxon>
        <taxon>Roseateles</taxon>
    </lineage>
</organism>
<dbReference type="Gene3D" id="3.40.190.10">
    <property type="entry name" value="Periplasmic binding protein-like II"/>
    <property type="match status" value="2"/>
</dbReference>
<evidence type="ECO:0000256" key="3">
    <source>
        <dbReference type="ARBA" id="ARBA00022729"/>
    </source>
</evidence>
<dbReference type="EMBL" id="JAVXZY010000007">
    <property type="protein sequence ID" value="MDT9001069.1"/>
    <property type="molecule type" value="Genomic_DNA"/>
</dbReference>
<comment type="similarity">
    <text evidence="1">Belongs to the bacterial solute-binding protein ModA family.</text>
</comment>